<name>A0A7W9YMK9_9ACTN</name>
<keyword evidence="2" id="KW-1185">Reference proteome</keyword>
<evidence type="ECO:0008006" key="3">
    <source>
        <dbReference type="Google" id="ProtNLM"/>
    </source>
</evidence>
<organism evidence="1 2">
    <name type="scientific">Nocardiopsis mwathae</name>
    <dbReference type="NCBI Taxonomy" id="1472723"/>
    <lineage>
        <taxon>Bacteria</taxon>
        <taxon>Bacillati</taxon>
        <taxon>Actinomycetota</taxon>
        <taxon>Actinomycetes</taxon>
        <taxon>Streptosporangiales</taxon>
        <taxon>Nocardiopsidaceae</taxon>
        <taxon>Nocardiopsis</taxon>
    </lineage>
</organism>
<protein>
    <recommendedName>
        <fullName evidence="3">ATP/GTP-binding protein</fullName>
    </recommendedName>
</protein>
<evidence type="ECO:0000313" key="1">
    <source>
        <dbReference type="EMBL" id="MBB6174942.1"/>
    </source>
</evidence>
<gene>
    <name evidence="1" type="ORF">HNR23_005002</name>
</gene>
<evidence type="ECO:0000313" key="2">
    <source>
        <dbReference type="Proteomes" id="UP000546642"/>
    </source>
</evidence>
<proteinExistence type="predicted"/>
<accession>A0A7W9YMK9</accession>
<dbReference type="EMBL" id="JACHDS010000001">
    <property type="protein sequence ID" value="MBB6174942.1"/>
    <property type="molecule type" value="Genomic_DNA"/>
</dbReference>
<reference evidence="1 2" key="1">
    <citation type="submission" date="2020-08" db="EMBL/GenBank/DDBJ databases">
        <title>Sequencing the genomes of 1000 actinobacteria strains.</title>
        <authorList>
            <person name="Klenk H.-P."/>
        </authorList>
    </citation>
    <scope>NUCLEOTIDE SEQUENCE [LARGE SCALE GENOMIC DNA]</scope>
    <source>
        <strain evidence="1 2">DSM 46659</strain>
    </source>
</reference>
<dbReference type="RefSeq" id="WP_343070712.1">
    <property type="nucleotide sequence ID" value="NZ_JACHDS010000001.1"/>
</dbReference>
<sequence length="160" mass="16472">MTVANQARDSLVLPTAEISTSPSSGPVLVQVPVWLWVDDGTWRPVSAQASVPGGSVSVTAAPRTARWSMGDGTTVTCDGPGVPFDLGRDDPAGESPECGHTYRRASVGASQGVYAVRLAVTWTVTWESSEGGGGELDPLVTSTAAELEVVESQGLVESTG</sequence>
<dbReference type="AlphaFoldDB" id="A0A7W9YMK9"/>
<comment type="caution">
    <text evidence="1">The sequence shown here is derived from an EMBL/GenBank/DDBJ whole genome shotgun (WGS) entry which is preliminary data.</text>
</comment>
<dbReference type="Proteomes" id="UP000546642">
    <property type="component" value="Unassembled WGS sequence"/>
</dbReference>